<evidence type="ECO:0000313" key="4">
    <source>
        <dbReference type="Proteomes" id="UP000063964"/>
    </source>
</evidence>
<feature type="transmembrane region" description="Helical" evidence="2">
    <location>
        <begin position="105"/>
        <end position="124"/>
    </location>
</feature>
<dbReference type="AlphaFoldDB" id="A0A0X8JRN2"/>
<name>A0A0X8JRN2_9BACT</name>
<protein>
    <submittedName>
        <fullName evidence="3">Uncharacterized protein</fullName>
    </submittedName>
</protein>
<evidence type="ECO:0000313" key="3">
    <source>
        <dbReference type="EMBL" id="AMD93492.1"/>
    </source>
</evidence>
<evidence type="ECO:0000256" key="1">
    <source>
        <dbReference type="SAM" id="MobiDB-lite"/>
    </source>
</evidence>
<gene>
    <name evidence="3" type="ORF">AXF15_10545</name>
</gene>
<dbReference type="STRING" id="888061.AXF15_10545"/>
<reference evidence="4" key="1">
    <citation type="submission" date="2016-02" db="EMBL/GenBank/DDBJ databases">
        <authorList>
            <person name="Holder M.E."/>
            <person name="Ajami N.J."/>
            <person name="Petrosino J.F."/>
        </authorList>
    </citation>
    <scope>NUCLEOTIDE SEQUENCE [LARGE SCALE GENOMIC DNA]</scope>
    <source>
        <strain evidence="4">DSM 12838</strain>
    </source>
</reference>
<dbReference type="KEGG" id="doa:AXF15_10545"/>
<dbReference type="Proteomes" id="UP000063964">
    <property type="component" value="Chromosome"/>
</dbReference>
<organism evidence="3 4">
    <name type="scientific">Desulfomicrobium orale DSM 12838</name>
    <dbReference type="NCBI Taxonomy" id="888061"/>
    <lineage>
        <taxon>Bacteria</taxon>
        <taxon>Pseudomonadati</taxon>
        <taxon>Thermodesulfobacteriota</taxon>
        <taxon>Desulfovibrionia</taxon>
        <taxon>Desulfovibrionales</taxon>
        <taxon>Desulfomicrobiaceae</taxon>
        <taxon>Desulfomicrobium</taxon>
    </lineage>
</organism>
<feature type="region of interest" description="Disordered" evidence="1">
    <location>
        <begin position="78"/>
        <end position="97"/>
    </location>
</feature>
<keyword evidence="2" id="KW-0472">Membrane</keyword>
<feature type="region of interest" description="Disordered" evidence="1">
    <location>
        <begin position="1"/>
        <end position="23"/>
    </location>
</feature>
<proteinExistence type="predicted"/>
<dbReference type="EMBL" id="CP014230">
    <property type="protein sequence ID" value="AMD93492.1"/>
    <property type="molecule type" value="Genomic_DNA"/>
</dbReference>
<keyword evidence="2" id="KW-1133">Transmembrane helix</keyword>
<evidence type="ECO:0000256" key="2">
    <source>
        <dbReference type="SAM" id="Phobius"/>
    </source>
</evidence>
<sequence>MEETLSAAKKITPGRKNKKAPLAEVVPIQEETEILPEEPVEMPEEPAVDLSGLAQSLTRPQGLTDAEVEARLAYAPEAADTPESGDAPCPPEPETGAAGRDMSRIALFFSAAAIILLLGFFLHLNRNLKALTMQVQDLSAIKSTITTLDTKIGTMETKVADLEALPAKTRAALLSSILQEMSQKTSYMSTQLESPEQQDKLMRAKELIQQVQTELNAGN</sequence>
<keyword evidence="2" id="KW-0812">Transmembrane</keyword>
<accession>A0A0X8JRN2</accession>
<keyword evidence="4" id="KW-1185">Reference proteome</keyword>